<dbReference type="Proteomes" id="UP000029578">
    <property type="component" value="Unassembled WGS sequence"/>
</dbReference>
<comment type="caution">
    <text evidence="1">The sequence shown here is derived from an EMBL/GenBank/DDBJ whole genome shotgun (WGS) entry which is preliminary data.</text>
</comment>
<sequence>MKSHEDINDLALVKNEISRLNKEMEVKSSNVLTRGHKKWFRWLIVGLADAGGFALGGGVSGAVSASTFAWTVTKDDVKKEEVTVDKKENLPDFIEFSDFKQAPRDGFTSTDNVGDLHNSLSIDVVEHFGDSIQNVSTLELIQYTNTLLKKKGITIDNDIDTLKAYRSIKGISELFDSNLTIEENVKRLKSLTDDEQEKNLVDICGLTINGLEKVDDNDTEYTKQLCTIVNKANLTSAMKKKVLDCISIADSSSKLWNTEKLYELKEKNKR</sequence>
<evidence type="ECO:0000313" key="2">
    <source>
        <dbReference type="Proteomes" id="UP000029578"/>
    </source>
</evidence>
<accession>A0A096CLQ7</accession>
<dbReference type="AlphaFoldDB" id="A0A096CLQ7"/>
<proteinExistence type="predicted"/>
<evidence type="ECO:0000313" key="1">
    <source>
        <dbReference type="EMBL" id="KGF46239.1"/>
    </source>
</evidence>
<name>A0A096CLQ7_9BACT</name>
<organism evidence="1 2">
    <name type="scientific">Prevotella melaninogenica DNF00666</name>
    <dbReference type="NCBI Taxonomy" id="1401073"/>
    <lineage>
        <taxon>Bacteria</taxon>
        <taxon>Pseudomonadati</taxon>
        <taxon>Bacteroidota</taxon>
        <taxon>Bacteroidia</taxon>
        <taxon>Bacteroidales</taxon>
        <taxon>Prevotellaceae</taxon>
        <taxon>Prevotella</taxon>
    </lineage>
</organism>
<reference evidence="1 2" key="1">
    <citation type="submission" date="2014-07" db="EMBL/GenBank/DDBJ databases">
        <authorList>
            <person name="McCorrison J."/>
            <person name="Sanka R."/>
            <person name="Torralba M."/>
            <person name="Gillis M."/>
            <person name="Haft D.H."/>
            <person name="Methe B."/>
            <person name="Sutton G."/>
            <person name="Nelson K.E."/>
        </authorList>
    </citation>
    <scope>NUCLEOTIDE SEQUENCE [LARGE SCALE GENOMIC DNA]</scope>
    <source>
        <strain evidence="1 2">DNF00666</strain>
    </source>
</reference>
<gene>
    <name evidence="1" type="ORF">HMPREF0661_08490</name>
</gene>
<protein>
    <submittedName>
        <fullName evidence="1">Uncharacterized protein</fullName>
    </submittedName>
</protein>
<dbReference type="EMBL" id="JRNS01000418">
    <property type="protein sequence ID" value="KGF46239.1"/>
    <property type="molecule type" value="Genomic_DNA"/>
</dbReference>